<evidence type="ECO:0000256" key="2">
    <source>
        <dbReference type="ARBA" id="ARBA00022679"/>
    </source>
</evidence>
<feature type="domain" description="PRMT5 arginine-N-methyltransferase" evidence="5">
    <location>
        <begin position="351"/>
        <end position="519"/>
    </location>
</feature>
<evidence type="ECO:0000313" key="8">
    <source>
        <dbReference type="EMBL" id="EDW91956.2"/>
    </source>
</evidence>
<dbReference type="GO" id="GO:0005634">
    <property type="term" value="C:nucleus"/>
    <property type="evidence" value="ECO:0007669"/>
    <property type="project" value="TreeGrafter"/>
</dbReference>
<gene>
    <name evidence="8" type="primary">Dyak\GE11771</name>
    <name evidence="8" type="synonym">dyak_GLEANR_12075</name>
    <name evidence="8" type="synonym">GE11771</name>
    <name evidence="8" type="ORF">Dyak_GE11771</name>
</gene>
<dbReference type="GO" id="GO:0008298">
    <property type="term" value="P:intracellular mRNA localization"/>
    <property type="evidence" value="ECO:0007669"/>
    <property type="project" value="EnsemblMetazoa"/>
</dbReference>
<dbReference type="PROSITE" id="PS51678">
    <property type="entry name" value="SAM_MT_PRMT"/>
    <property type="match status" value="1"/>
</dbReference>
<organism evidence="8 9">
    <name type="scientific">Drosophila yakuba</name>
    <name type="common">Fruit fly</name>
    <dbReference type="NCBI Taxonomy" id="7245"/>
    <lineage>
        <taxon>Eukaryota</taxon>
        <taxon>Metazoa</taxon>
        <taxon>Ecdysozoa</taxon>
        <taxon>Arthropoda</taxon>
        <taxon>Hexapoda</taxon>
        <taxon>Insecta</taxon>
        <taxon>Pterygota</taxon>
        <taxon>Neoptera</taxon>
        <taxon>Endopterygota</taxon>
        <taxon>Diptera</taxon>
        <taxon>Brachycera</taxon>
        <taxon>Muscomorpha</taxon>
        <taxon>Ephydroidea</taxon>
        <taxon>Drosophilidae</taxon>
        <taxon>Drosophila</taxon>
        <taxon>Sophophora</taxon>
    </lineage>
</organism>
<dbReference type="SUPFAM" id="SSF53335">
    <property type="entry name" value="S-adenosyl-L-methionine-dependent methyltransferases"/>
    <property type="match status" value="1"/>
</dbReference>
<dbReference type="Pfam" id="PF17286">
    <property type="entry name" value="PRMT5_C"/>
    <property type="match status" value="1"/>
</dbReference>
<sequence length="688" mass="78712">MNNHNYILLKARKLLLIVLNRENTKIGERHKKLSTTLARMRDSLAIALRSHQSLHLNSRRTRSHCRRSPHFLGFLKRWCADLKMNYYVCLHQEGVSSIPKLIEKAFANNYNVVATSINANMLPFEPNESDPTYPATILSGGDWNSKVIFTMSDVDVDSPNAKLRQHAKEVFMRDVAWAEHLQNVGSVMVRLRGPQNENLASIVRAKTKGNWFIQVPITNPELATFEHRKDATAEELAEAESNDPWNWWNNLRMATKHSTKVKVVVELNDSDRPSKETVRRWLGESIEAIIIPSSLFVRNRSNYCVLKKEWQVIIGHFISVRANIIISTNPNDKALSQYADYLKKLINENCDTHVLNSYENMLEIPLQPLCENLDTYTYEVFETDPVKYKLYQDAVQAALLDRVSEAEAKSKLTVVMLLGGGRGPLARAVFNAAELSKRKVRLYIIEKNPNAIRTLSNMVKTLWANKDVHIFSKDMRDFSPPELADIMVSELLGSFGDNELSPECLDGALKLLKPDGISIPYKSTSYINPLMSAVLHQNVCQLLPTVPAFDYGYVSLLKNIYHIDEPQALFEFIHPNRAESIDNTRCKTVSFTVKKDCVLHGIGGYFDTHLYKDICLSINPLTHTAGMFSWFPMFFPTRPRTLREGQTISIKFWRCVDATKVWYEWQVVNSPEDWELHNTCGTGYNMRL</sequence>
<feature type="domain" description="PRMT5 oligomerisation" evidence="7">
    <location>
        <begin position="523"/>
        <end position="686"/>
    </location>
</feature>
<evidence type="ECO:0000256" key="4">
    <source>
        <dbReference type="PROSITE-ProRule" id="PRU01015"/>
    </source>
</evidence>
<evidence type="ECO:0000313" key="9">
    <source>
        <dbReference type="Proteomes" id="UP000002282"/>
    </source>
</evidence>
<dbReference type="OrthoDB" id="1368803at2759"/>
<reference evidence="8 9" key="1">
    <citation type="journal article" date="2007" name="Nature">
        <title>Evolution of genes and genomes on the Drosophila phylogeny.</title>
        <authorList>
            <consortium name="Drosophila 12 Genomes Consortium"/>
            <person name="Clark A.G."/>
            <person name="Eisen M.B."/>
            <person name="Smith D.R."/>
            <person name="Bergman C.M."/>
            <person name="Oliver B."/>
            <person name="Markow T.A."/>
            <person name="Kaufman T.C."/>
            <person name="Kellis M."/>
            <person name="Gelbart W."/>
            <person name="Iyer V.N."/>
            <person name="Pollard D.A."/>
            <person name="Sackton T.B."/>
            <person name="Larracuente A.M."/>
            <person name="Singh N.D."/>
            <person name="Abad J.P."/>
            <person name="Abt D.N."/>
            <person name="Adryan B."/>
            <person name="Aguade M."/>
            <person name="Akashi H."/>
            <person name="Anderson W.W."/>
            <person name="Aquadro C.F."/>
            <person name="Ardell D.H."/>
            <person name="Arguello R."/>
            <person name="Artieri C.G."/>
            <person name="Barbash D.A."/>
            <person name="Barker D."/>
            <person name="Barsanti P."/>
            <person name="Batterham P."/>
            <person name="Batzoglou S."/>
            <person name="Begun D."/>
            <person name="Bhutkar A."/>
            <person name="Blanco E."/>
            <person name="Bosak S.A."/>
            <person name="Bradley R.K."/>
            <person name="Brand A.D."/>
            <person name="Brent M.R."/>
            <person name="Brooks A.N."/>
            <person name="Brown R.H."/>
            <person name="Butlin R.K."/>
            <person name="Caggese C."/>
            <person name="Calvi B.R."/>
            <person name="Bernardo de Carvalho A."/>
            <person name="Caspi A."/>
            <person name="Castrezana S."/>
            <person name="Celniker S.E."/>
            <person name="Chang J.L."/>
            <person name="Chapple C."/>
            <person name="Chatterji S."/>
            <person name="Chinwalla A."/>
            <person name="Civetta A."/>
            <person name="Clifton S.W."/>
            <person name="Comeron J.M."/>
            <person name="Costello J.C."/>
            <person name="Coyne J.A."/>
            <person name="Daub J."/>
            <person name="David R.G."/>
            <person name="Delcher A.L."/>
            <person name="Delehaunty K."/>
            <person name="Do C.B."/>
            <person name="Ebling H."/>
            <person name="Edwards K."/>
            <person name="Eickbush T."/>
            <person name="Evans J.D."/>
            <person name="Filipski A."/>
            <person name="Findeiss S."/>
            <person name="Freyhult E."/>
            <person name="Fulton L."/>
            <person name="Fulton R."/>
            <person name="Garcia A.C."/>
            <person name="Gardiner A."/>
            <person name="Garfield D.A."/>
            <person name="Garvin B.E."/>
            <person name="Gibson G."/>
            <person name="Gilbert D."/>
            <person name="Gnerre S."/>
            <person name="Godfrey J."/>
            <person name="Good R."/>
            <person name="Gotea V."/>
            <person name="Gravely B."/>
            <person name="Greenberg A.J."/>
            <person name="Griffiths-Jones S."/>
            <person name="Gross S."/>
            <person name="Guigo R."/>
            <person name="Gustafson E.A."/>
            <person name="Haerty W."/>
            <person name="Hahn M.W."/>
            <person name="Halligan D.L."/>
            <person name="Halpern A.L."/>
            <person name="Halter G.M."/>
            <person name="Han M.V."/>
            <person name="Heger A."/>
            <person name="Hillier L."/>
            <person name="Hinrichs A.S."/>
            <person name="Holmes I."/>
            <person name="Hoskins R.A."/>
            <person name="Hubisz M.J."/>
            <person name="Hultmark D."/>
            <person name="Huntley M.A."/>
            <person name="Jaffe D.B."/>
            <person name="Jagadeeshan S."/>
            <person name="Jeck W.R."/>
            <person name="Johnson J."/>
            <person name="Jones C.D."/>
            <person name="Jordan W.C."/>
            <person name="Karpen G.H."/>
            <person name="Kataoka E."/>
            <person name="Keightley P.D."/>
            <person name="Kheradpour P."/>
            <person name="Kirkness E.F."/>
            <person name="Koerich L.B."/>
            <person name="Kristiansen K."/>
            <person name="Kudrna D."/>
            <person name="Kulathinal R.J."/>
            <person name="Kumar S."/>
            <person name="Kwok R."/>
            <person name="Lander E."/>
            <person name="Langley C.H."/>
            <person name="Lapoint R."/>
            <person name="Lazzaro B.P."/>
            <person name="Lee S.J."/>
            <person name="Levesque L."/>
            <person name="Li R."/>
            <person name="Lin C.F."/>
            <person name="Lin M.F."/>
            <person name="Lindblad-Toh K."/>
            <person name="Llopart A."/>
            <person name="Long M."/>
            <person name="Low L."/>
            <person name="Lozovsky E."/>
            <person name="Lu J."/>
            <person name="Luo M."/>
            <person name="Machado C.A."/>
            <person name="Makalowski W."/>
            <person name="Marzo M."/>
            <person name="Matsuda M."/>
            <person name="Matzkin L."/>
            <person name="McAllister B."/>
            <person name="McBride C.S."/>
            <person name="McKernan B."/>
            <person name="McKernan K."/>
            <person name="Mendez-Lago M."/>
            <person name="Minx P."/>
            <person name="Mollenhauer M.U."/>
            <person name="Montooth K."/>
            <person name="Mount S.M."/>
            <person name="Mu X."/>
            <person name="Myers E."/>
            <person name="Negre B."/>
            <person name="Newfeld S."/>
            <person name="Nielsen R."/>
            <person name="Noor M.A."/>
            <person name="O'Grady P."/>
            <person name="Pachter L."/>
            <person name="Papaceit M."/>
            <person name="Parisi M.J."/>
            <person name="Parisi M."/>
            <person name="Parts L."/>
            <person name="Pedersen J.S."/>
            <person name="Pesole G."/>
            <person name="Phillippy A.M."/>
            <person name="Ponting C.P."/>
            <person name="Pop M."/>
            <person name="Porcelli D."/>
            <person name="Powell J.R."/>
            <person name="Prohaska S."/>
            <person name="Pruitt K."/>
            <person name="Puig M."/>
            <person name="Quesneville H."/>
            <person name="Ram K.R."/>
            <person name="Rand D."/>
            <person name="Rasmussen M.D."/>
            <person name="Reed L.K."/>
            <person name="Reenan R."/>
            <person name="Reily A."/>
            <person name="Remington K.A."/>
            <person name="Rieger T.T."/>
            <person name="Ritchie M.G."/>
            <person name="Robin C."/>
            <person name="Rogers Y.H."/>
            <person name="Rohde C."/>
            <person name="Rozas J."/>
            <person name="Rubenfield M.J."/>
            <person name="Ruiz A."/>
            <person name="Russo S."/>
            <person name="Salzberg S.L."/>
            <person name="Sanchez-Gracia A."/>
            <person name="Saranga D.J."/>
            <person name="Sato H."/>
            <person name="Schaeffer S.W."/>
            <person name="Schatz M.C."/>
            <person name="Schlenke T."/>
            <person name="Schwartz R."/>
            <person name="Segarra C."/>
            <person name="Singh R.S."/>
            <person name="Sirot L."/>
            <person name="Sirota M."/>
            <person name="Sisneros N.B."/>
            <person name="Smith C.D."/>
            <person name="Smith T.F."/>
            <person name="Spieth J."/>
            <person name="Stage D.E."/>
            <person name="Stark A."/>
            <person name="Stephan W."/>
            <person name="Strausberg R.L."/>
            <person name="Strempel S."/>
            <person name="Sturgill D."/>
            <person name="Sutton G."/>
            <person name="Sutton G.G."/>
            <person name="Tao W."/>
            <person name="Teichmann S."/>
            <person name="Tobari Y.N."/>
            <person name="Tomimura Y."/>
            <person name="Tsolas J.M."/>
            <person name="Valente V.L."/>
            <person name="Venter E."/>
            <person name="Venter J.C."/>
            <person name="Vicario S."/>
            <person name="Vieira F.G."/>
            <person name="Vilella A.J."/>
            <person name="Villasante A."/>
            <person name="Walenz B."/>
            <person name="Wang J."/>
            <person name="Wasserman M."/>
            <person name="Watts T."/>
            <person name="Wilson D."/>
            <person name="Wilson R.K."/>
            <person name="Wing R.A."/>
            <person name="Wolfner M.F."/>
            <person name="Wong A."/>
            <person name="Wong G.K."/>
            <person name="Wu C.I."/>
            <person name="Wu G."/>
            <person name="Yamamoto D."/>
            <person name="Yang H.P."/>
            <person name="Yang S.P."/>
            <person name="Yorke J.A."/>
            <person name="Yoshida K."/>
            <person name="Zdobnov E."/>
            <person name="Zhang P."/>
            <person name="Zhang Y."/>
            <person name="Zimin A.V."/>
            <person name="Baldwin J."/>
            <person name="Abdouelleil A."/>
            <person name="Abdulkadir J."/>
            <person name="Abebe A."/>
            <person name="Abera B."/>
            <person name="Abreu J."/>
            <person name="Acer S.C."/>
            <person name="Aftuck L."/>
            <person name="Alexander A."/>
            <person name="An P."/>
            <person name="Anderson E."/>
            <person name="Anderson S."/>
            <person name="Arachi H."/>
            <person name="Azer M."/>
            <person name="Bachantsang P."/>
            <person name="Barry A."/>
            <person name="Bayul T."/>
            <person name="Berlin A."/>
            <person name="Bessette D."/>
            <person name="Bloom T."/>
            <person name="Blye J."/>
            <person name="Boguslavskiy L."/>
            <person name="Bonnet C."/>
            <person name="Boukhgalter B."/>
            <person name="Bourzgui I."/>
            <person name="Brown A."/>
            <person name="Cahill P."/>
            <person name="Channer S."/>
            <person name="Cheshatsang Y."/>
            <person name="Chuda L."/>
            <person name="Citroen M."/>
            <person name="Collymore A."/>
            <person name="Cooke P."/>
            <person name="Costello M."/>
            <person name="D'Aco K."/>
            <person name="Daza R."/>
            <person name="De Haan G."/>
            <person name="DeGray S."/>
            <person name="DeMaso C."/>
            <person name="Dhargay N."/>
            <person name="Dooley K."/>
            <person name="Dooley E."/>
            <person name="Doricent M."/>
            <person name="Dorje P."/>
            <person name="Dorjee K."/>
            <person name="Dupes A."/>
            <person name="Elong R."/>
            <person name="Falk J."/>
            <person name="Farina A."/>
            <person name="Faro S."/>
            <person name="Ferguson D."/>
            <person name="Fisher S."/>
            <person name="Foley C.D."/>
            <person name="Franke A."/>
            <person name="Friedrich D."/>
            <person name="Gadbois L."/>
            <person name="Gearin G."/>
            <person name="Gearin C.R."/>
            <person name="Giannoukos G."/>
            <person name="Goode T."/>
            <person name="Graham J."/>
            <person name="Grandbois E."/>
            <person name="Grewal S."/>
            <person name="Gyaltsen K."/>
            <person name="Hafez N."/>
            <person name="Hagos B."/>
            <person name="Hall J."/>
            <person name="Henson C."/>
            <person name="Hollinger A."/>
            <person name="Honan T."/>
            <person name="Huard M.D."/>
            <person name="Hughes L."/>
            <person name="Hurhula B."/>
            <person name="Husby M.E."/>
            <person name="Kamat A."/>
            <person name="Kanga B."/>
            <person name="Kashin S."/>
            <person name="Khazanovich D."/>
            <person name="Kisner P."/>
            <person name="Lance K."/>
            <person name="Lara M."/>
            <person name="Lee W."/>
            <person name="Lennon N."/>
            <person name="Letendre F."/>
            <person name="LeVine R."/>
            <person name="Lipovsky A."/>
            <person name="Liu X."/>
            <person name="Liu J."/>
            <person name="Liu S."/>
            <person name="Lokyitsang T."/>
            <person name="Lokyitsang Y."/>
            <person name="Lubonja R."/>
            <person name="Lui A."/>
            <person name="MacDonald P."/>
            <person name="Magnisalis V."/>
            <person name="Maru K."/>
            <person name="Matthews C."/>
            <person name="McCusker W."/>
            <person name="McDonough S."/>
            <person name="Mehta T."/>
            <person name="Meldrim J."/>
            <person name="Meneus L."/>
            <person name="Mihai O."/>
            <person name="Mihalev A."/>
            <person name="Mihova T."/>
            <person name="Mittelman R."/>
            <person name="Mlenga V."/>
            <person name="Montmayeur A."/>
            <person name="Mulrain L."/>
            <person name="Navidi A."/>
            <person name="Naylor J."/>
            <person name="Negash T."/>
            <person name="Nguyen T."/>
            <person name="Nguyen N."/>
            <person name="Nicol R."/>
            <person name="Norbu C."/>
            <person name="Norbu N."/>
            <person name="Novod N."/>
            <person name="O'Neill B."/>
            <person name="Osman S."/>
            <person name="Markiewicz E."/>
            <person name="Oyono O.L."/>
            <person name="Patti C."/>
            <person name="Phunkhang P."/>
            <person name="Pierre F."/>
            <person name="Priest M."/>
            <person name="Raghuraman S."/>
            <person name="Rege F."/>
            <person name="Reyes R."/>
            <person name="Rise C."/>
            <person name="Rogov P."/>
            <person name="Ross K."/>
            <person name="Ryan E."/>
            <person name="Settipalli S."/>
            <person name="Shea T."/>
            <person name="Sherpa N."/>
            <person name="Shi L."/>
            <person name="Shih D."/>
            <person name="Sparrow T."/>
            <person name="Spaulding J."/>
            <person name="Stalker J."/>
            <person name="Stange-Thomann N."/>
            <person name="Stavropoulos S."/>
            <person name="Stone C."/>
            <person name="Strader C."/>
            <person name="Tesfaye S."/>
            <person name="Thomson T."/>
            <person name="Thoulutsang Y."/>
            <person name="Thoulutsang D."/>
            <person name="Topham K."/>
            <person name="Topping I."/>
            <person name="Tsamla T."/>
            <person name="Vassiliev H."/>
            <person name="Vo A."/>
            <person name="Wangchuk T."/>
            <person name="Wangdi T."/>
            <person name="Weiand M."/>
            <person name="Wilkinson J."/>
            <person name="Wilson A."/>
            <person name="Yadav S."/>
            <person name="Young G."/>
            <person name="Yu Q."/>
            <person name="Zembek L."/>
            <person name="Zhong D."/>
            <person name="Zimmer A."/>
            <person name="Zwirko Z."/>
            <person name="Jaffe D.B."/>
            <person name="Alvarez P."/>
            <person name="Brockman W."/>
            <person name="Butler J."/>
            <person name="Chin C."/>
            <person name="Gnerre S."/>
            <person name="Grabherr M."/>
            <person name="Kleber M."/>
            <person name="Mauceli E."/>
            <person name="MacCallum I."/>
        </authorList>
    </citation>
    <scope>NUCLEOTIDE SEQUENCE [LARGE SCALE GENOMIC DNA]</scope>
    <source>
        <strain evidence="9">Tai18E2 / Tucson 14021-0261.01</strain>
    </source>
</reference>
<dbReference type="InterPro" id="IPR035075">
    <property type="entry name" value="PRMT5"/>
</dbReference>
<dbReference type="GO" id="GO:0035243">
    <property type="term" value="F:protein-arginine omega-N symmetric methyltransferase activity"/>
    <property type="evidence" value="ECO:0007669"/>
    <property type="project" value="EnsemblMetazoa"/>
</dbReference>
<dbReference type="Gene3D" id="3.40.50.150">
    <property type="entry name" value="Vaccinia Virus protein VP39"/>
    <property type="match status" value="1"/>
</dbReference>
<evidence type="ECO:0000259" key="6">
    <source>
        <dbReference type="Pfam" id="PF17285"/>
    </source>
</evidence>
<dbReference type="InterPro" id="IPR035247">
    <property type="entry name" value="PRMT5_TIM"/>
</dbReference>
<name>B4P6A6_DROYA</name>
<dbReference type="Pfam" id="PF05185">
    <property type="entry name" value="PRMT5"/>
    <property type="match status" value="1"/>
</dbReference>
<dbReference type="HOGENOM" id="CLU_010247_3_0_1"/>
<dbReference type="GO" id="GO:0032259">
    <property type="term" value="P:methylation"/>
    <property type="evidence" value="ECO:0007669"/>
    <property type="project" value="UniProtKB-KW"/>
</dbReference>
<dbReference type="Gene3D" id="2.70.160.11">
    <property type="entry name" value="Hnrnp arginine n-methyltransferase1"/>
    <property type="match status" value="1"/>
</dbReference>
<feature type="domain" description="PRMT5 TIM barrel" evidence="6">
    <location>
        <begin position="109"/>
        <end position="347"/>
    </location>
</feature>
<dbReference type="EMBL" id="CM000158">
    <property type="protein sequence ID" value="EDW91956.2"/>
    <property type="molecule type" value="Genomic_DNA"/>
</dbReference>
<keyword evidence="9" id="KW-1185">Reference proteome</keyword>
<keyword evidence="3 4" id="KW-0949">S-adenosyl-L-methionine</keyword>
<evidence type="ECO:0000256" key="3">
    <source>
        <dbReference type="ARBA" id="ARBA00022691"/>
    </source>
</evidence>
<evidence type="ECO:0000256" key="1">
    <source>
        <dbReference type="ARBA" id="ARBA00022603"/>
    </source>
</evidence>
<dbReference type="eggNOG" id="KOG0822">
    <property type="taxonomic scope" value="Eukaryota"/>
</dbReference>
<dbReference type="InterPro" id="IPR029063">
    <property type="entry name" value="SAM-dependent_MTases_sf"/>
</dbReference>
<dbReference type="GO" id="GO:0005829">
    <property type="term" value="C:cytosol"/>
    <property type="evidence" value="ECO:0007669"/>
    <property type="project" value="TreeGrafter"/>
</dbReference>
<dbReference type="FunFam" id="2.70.160.11:FF:000003">
    <property type="entry name" value="Protein arginine N-methyltransferase 5"/>
    <property type="match status" value="1"/>
</dbReference>
<dbReference type="GO" id="GO:0030719">
    <property type="term" value="P:P granule organization"/>
    <property type="evidence" value="ECO:0007669"/>
    <property type="project" value="EnsemblMetazoa"/>
</dbReference>
<dbReference type="Proteomes" id="UP000002282">
    <property type="component" value="Chromosome 2R"/>
</dbReference>
<evidence type="ECO:0000259" key="5">
    <source>
        <dbReference type="Pfam" id="PF05185"/>
    </source>
</evidence>
<dbReference type="AlphaFoldDB" id="B4P6A6"/>
<keyword evidence="1 4" id="KW-0489">Methyltransferase</keyword>
<dbReference type="GO" id="GO:0007318">
    <property type="term" value="P:pole plasm protein localization"/>
    <property type="evidence" value="ECO:0007669"/>
    <property type="project" value="EnsemblMetazoa"/>
</dbReference>
<dbReference type="GO" id="GO:0006355">
    <property type="term" value="P:regulation of DNA-templated transcription"/>
    <property type="evidence" value="ECO:0007669"/>
    <property type="project" value="TreeGrafter"/>
</dbReference>
<reference evidence="8 9" key="2">
    <citation type="journal article" date="2007" name="PLoS Biol.">
        <title>Principles of genome evolution in the Drosophila melanogaster species group.</title>
        <authorList>
            <person name="Ranz J.M."/>
            <person name="Maurin D."/>
            <person name="Chan Y.S."/>
            <person name="von Grotthuss M."/>
            <person name="Hillier L.W."/>
            <person name="Roote J."/>
            <person name="Ashburner M."/>
            <person name="Bergman C.M."/>
        </authorList>
    </citation>
    <scope>NUCLEOTIDE SEQUENCE [LARGE SCALE GENOMIC DNA]</scope>
    <source>
        <strain evidence="9">Tai18E2 / Tucson 14021-0261.01</strain>
    </source>
</reference>
<keyword evidence="2 4" id="KW-0808">Transferase</keyword>
<proteinExistence type="predicted"/>
<dbReference type="Pfam" id="PF17285">
    <property type="entry name" value="PRMT5_TIM"/>
    <property type="match status" value="1"/>
</dbReference>
<dbReference type="Gene3D" id="3.20.20.150">
    <property type="entry name" value="Divalent-metal-dependent TIM barrel enzymes"/>
    <property type="match status" value="1"/>
</dbReference>
<dbReference type="InterPro" id="IPR025799">
    <property type="entry name" value="Arg_MeTrfase"/>
</dbReference>
<dbReference type="InterPro" id="IPR035248">
    <property type="entry name" value="PRMT5_C"/>
</dbReference>
<protein>
    <submittedName>
        <fullName evidence="8">Uncharacterized protein</fullName>
    </submittedName>
</protein>
<dbReference type="KEGG" id="dya:Dyak_GE11771"/>
<dbReference type="PANTHER" id="PTHR10738:SF0">
    <property type="entry name" value="PROTEIN ARGININE N-METHYLTRANSFERASE 5"/>
    <property type="match status" value="1"/>
</dbReference>
<evidence type="ECO:0000259" key="7">
    <source>
        <dbReference type="Pfam" id="PF17286"/>
    </source>
</evidence>
<accession>B4P6A6</accession>
<dbReference type="SMR" id="B4P6A6"/>
<dbReference type="PANTHER" id="PTHR10738">
    <property type="entry name" value="PROTEIN ARGININE N-METHYLTRANSFERASE 5"/>
    <property type="match status" value="1"/>
</dbReference>